<proteinExistence type="predicted"/>
<accession>A0ABR1YIU1</accession>
<organism evidence="1 2">
    <name type="scientific">Phyllosticta capitalensis</name>
    <dbReference type="NCBI Taxonomy" id="121624"/>
    <lineage>
        <taxon>Eukaryota</taxon>
        <taxon>Fungi</taxon>
        <taxon>Dikarya</taxon>
        <taxon>Ascomycota</taxon>
        <taxon>Pezizomycotina</taxon>
        <taxon>Dothideomycetes</taxon>
        <taxon>Dothideomycetes incertae sedis</taxon>
        <taxon>Botryosphaeriales</taxon>
        <taxon>Phyllostictaceae</taxon>
        <taxon>Phyllosticta</taxon>
    </lineage>
</organism>
<gene>
    <name evidence="1" type="ORF">HDK90DRAFT_330734</name>
</gene>
<protein>
    <submittedName>
        <fullName evidence="1">Uncharacterized protein</fullName>
    </submittedName>
</protein>
<evidence type="ECO:0000313" key="1">
    <source>
        <dbReference type="EMBL" id="KAK8230712.1"/>
    </source>
</evidence>
<sequence length="168" mass="19153">MPSFFCKPSSDMPCFFFFYRTSTSGASPIRCARPESKRPKVKVRVMAHDKRLANARGYLAARNPPLYALFNASMLKRPFVLNLIFVFFSLRSLCRHHLGWWSNVKVVKNRGSKAVEEKKSRYLQRACHGKSGLNISVDHDGEPTVELVFAGMAKHRHDPEALALDLRD</sequence>
<name>A0ABR1YIU1_9PEZI</name>
<dbReference type="Proteomes" id="UP001492380">
    <property type="component" value="Unassembled WGS sequence"/>
</dbReference>
<dbReference type="EMBL" id="JBBWRZ010000008">
    <property type="protein sequence ID" value="KAK8230712.1"/>
    <property type="molecule type" value="Genomic_DNA"/>
</dbReference>
<keyword evidence="2" id="KW-1185">Reference proteome</keyword>
<evidence type="ECO:0000313" key="2">
    <source>
        <dbReference type="Proteomes" id="UP001492380"/>
    </source>
</evidence>
<reference evidence="1 2" key="1">
    <citation type="submission" date="2024-04" db="EMBL/GenBank/DDBJ databases">
        <title>Phyllosticta paracitricarpa is synonymous to the EU quarantine fungus P. citricarpa based on phylogenomic analyses.</title>
        <authorList>
            <consortium name="Lawrence Berkeley National Laboratory"/>
            <person name="Van Ingen-Buijs V.A."/>
            <person name="Van Westerhoven A.C."/>
            <person name="Haridas S."/>
            <person name="Skiadas P."/>
            <person name="Martin F."/>
            <person name="Groenewald J.Z."/>
            <person name="Crous P.W."/>
            <person name="Seidl M.F."/>
        </authorList>
    </citation>
    <scope>NUCLEOTIDE SEQUENCE [LARGE SCALE GENOMIC DNA]</scope>
    <source>
        <strain evidence="1 2">CBS 123374</strain>
    </source>
</reference>
<comment type="caution">
    <text evidence="1">The sequence shown here is derived from an EMBL/GenBank/DDBJ whole genome shotgun (WGS) entry which is preliminary data.</text>
</comment>